<dbReference type="SUPFAM" id="SSF53300">
    <property type="entry name" value="vWA-like"/>
    <property type="match status" value="1"/>
</dbReference>
<evidence type="ECO:0000313" key="3">
    <source>
        <dbReference type="Proteomes" id="UP000789941"/>
    </source>
</evidence>
<feature type="compositionally biased region" description="Basic and acidic residues" evidence="1">
    <location>
        <begin position="265"/>
        <end position="274"/>
    </location>
</feature>
<dbReference type="Proteomes" id="UP000789941">
    <property type="component" value="Unassembled WGS sequence"/>
</dbReference>
<organism evidence="2 3">
    <name type="scientific">Candidatus Bilamarchaeum dharawalense</name>
    <dbReference type="NCBI Taxonomy" id="2885759"/>
    <lineage>
        <taxon>Archaea</taxon>
        <taxon>Candidatus Micrarchaeota</taxon>
        <taxon>Candidatus Micrarchaeia</taxon>
        <taxon>Candidatus Anstonellales</taxon>
        <taxon>Candidatus Bilamarchaeaceae</taxon>
        <taxon>Candidatus Bilamarchaeum</taxon>
    </lineage>
</organism>
<proteinExistence type="predicted"/>
<accession>A0A5E4LPN4</accession>
<dbReference type="EMBL" id="CABMJJ010000004">
    <property type="protein sequence ID" value="VVC02973.1"/>
    <property type="molecule type" value="Genomic_DNA"/>
</dbReference>
<evidence type="ECO:0000256" key="1">
    <source>
        <dbReference type="SAM" id="MobiDB-lite"/>
    </source>
</evidence>
<comment type="caution">
    <text evidence="2">The sequence shown here is derived from an EMBL/GenBank/DDBJ whole genome shotgun (WGS) entry which is preliminary data.</text>
</comment>
<protein>
    <recommendedName>
        <fullName evidence="4">VWFA domain-containing protein</fullName>
    </recommendedName>
</protein>
<feature type="compositionally biased region" description="Polar residues" evidence="1">
    <location>
        <begin position="400"/>
        <end position="412"/>
    </location>
</feature>
<feature type="compositionally biased region" description="Basic and acidic residues" evidence="1">
    <location>
        <begin position="282"/>
        <end position="292"/>
    </location>
</feature>
<feature type="compositionally biased region" description="Basic and acidic residues" evidence="1">
    <location>
        <begin position="306"/>
        <end position="319"/>
    </location>
</feature>
<gene>
    <name evidence="2" type="ORF">LFW2832_00125</name>
</gene>
<dbReference type="InterPro" id="IPR036465">
    <property type="entry name" value="vWFA_dom_sf"/>
</dbReference>
<feature type="region of interest" description="Disordered" evidence="1">
    <location>
        <begin position="263"/>
        <end position="416"/>
    </location>
</feature>
<dbReference type="AlphaFoldDB" id="A0A5E4LPN4"/>
<evidence type="ECO:0008006" key="4">
    <source>
        <dbReference type="Google" id="ProtNLM"/>
    </source>
</evidence>
<sequence length="721" mass="80255">MKPQRVDIHDVERRVDRIRLRYPFGFIGVHTKVHELLETGRGVRATVSGAITMHQWDMDLGINTRWVPEQDTNIAEYLQARGIRERGVYVVADDATRHEFGHPRYCPISLESYTLIKNAVAEQLQSMGINSKEATDYLSNAFMDLIDNANVRKSGHGEGLTIFYYTQGDSEFYSAFISLNMLMWGRQEDRDLIEKKFAANLSPDMRRTIDQRVAEFGLRWGLLTRTARGNEEASYEQKMGAANNTRKWEEMAKDFARTFGRSMKFKQDEPEKKPQSGQSDPNKQDGQGKDNGQKQPGEDDGAGQEGKGKKGDKEGKGDGESEDEGEGKGNKGKKPGQGEGEESDQDGEGQGKGKGRPGEGESGEEGEPSPGKHMGKFSKQSDKPATGSKEGDRVDEPETQPGQNPFDSQANTDEGKRKAIDTTLQAGKGLPKWMDPDEAIDMYYELTSRDIPIQARPSSRGQVFPAVPFGAKQFDPERDDPDMVSGIRINEDGSRGLEAYSDVFDIHAPMIERPMMHPDVCFLIDSSGSMKEGDGDETITASRDQNKRWGISSRYHFALRSVHGTRNNLRAKGILPYIKTNVIIYSDQTGSTGWQDYSQNSVGRRETVRPLFGGTQLDADVIEAQLGSKEPSVVVILSDGGITNWSTVRERVMGILSKHYVVFMKLGPDTDFSKDMESAGFKVIPIASNADLENVVIDVTDQIYRGVNTTQSLRTDWMLPK</sequence>
<reference evidence="2 3" key="1">
    <citation type="submission" date="2019-08" db="EMBL/GenBank/DDBJ databases">
        <authorList>
            <person name="Vazquez-Campos X."/>
        </authorList>
    </citation>
    <scope>NUCLEOTIDE SEQUENCE [LARGE SCALE GENOMIC DNA]</scope>
    <source>
        <strain evidence="2">LFW-283_2</strain>
    </source>
</reference>
<name>A0A5E4LPN4_9ARCH</name>
<evidence type="ECO:0000313" key="2">
    <source>
        <dbReference type="EMBL" id="VVC02973.1"/>
    </source>
</evidence>